<gene>
    <name evidence="1" type="ORF">GW7_10971</name>
</gene>
<organism evidence="1 2">
    <name type="scientific">Heterocephalus glaber</name>
    <name type="common">Naked mole rat</name>
    <dbReference type="NCBI Taxonomy" id="10181"/>
    <lineage>
        <taxon>Eukaryota</taxon>
        <taxon>Metazoa</taxon>
        <taxon>Chordata</taxon>
        <taxon>Craniata</taxon>
        <taxon>Vertebrata</taxon>
        <taxon>Euteleostomi</taxon>
        <taxon>Mammalia</taxon>
        <taxon>Eutheria</taxon>
        <taxon>Euarchontoglires</taxon>
        <taxon>Glires</taxon>
        <taxon>Rodentia</taxon>
        <taxon>Hystricomorpha</taxon>
        <taxon>Bathyergidae</taxon>
        <taxon>Heterocephalus</taxon>
    </lineage>
</organism>
<evidence type="ECO:0000313" key="2">
    <source>
        <dbReference type="Proteomes" id="UP000006813"/>
    </source>
</evidence>
<sequence length="98" mass="10677">MVDGFLSGALPPCLLRTLSSGSGCFGGTLTRGSGKGRVLPLRVRTSSFPLYLGDGRSGSEDWTGRLVPRVLDPRRALQREELVTEVRDGYAVTDFKYK</sequence>
<name>G5AVW9_HETGA</name>
<protein>
    <submittedName>
        <fullName evidence="1">Uncharacterized protein</fullName>
    </submittedName>
</protein>
<proteinExistence type="predicted"/>
<reference evidence="1 2" key="1">
    <citation type="journal article" date="2011" name="Nature">
        <title>Genome sequencing reveals insights into physiology and longevity of the naked mole rat.</title>
        <authorList>
            <person name="Kim E.B."/>
            <person name="Fang X."/>
            <person name="Fushan A.A."/>
            <person name="Huang Z."/>
            <person name="Lobanov A.V."/>
            <person name="Han L."/>
            <person name="Marino S.M."/>
            <person name="Sun X."/>
            <person name="Turanov A.A."/>
            <person name="Yang P."/>
            <person name="Yim S.H."/>
            <person name="Zhao X."/>
            <person name="Kasaikina M.V."/>
            <person name="Stoletzki N."/>
            <person name="Peng C."/>
            <person name="Polak P."/>
            <person name="Xiong Z."/>
            <person name="Kiezun A."/>
            <person name="Zhu Y."/>
            <person name="Chen Y."/>
            <person name="Kryukov G.V."/>
            <person name="Zhang Q."/>
            <person name="Peshkin L."/>
            <person name="Yang L."/>
            <person name="Bronson R.T."/>
            <person name="Buffenstein R."/>
            <person name="Wang B."/>
            <person name="Han C."/>
            <person name="Li Q."/>
            <person name="Chen L."/>
            <person name="Zhao W."/>
            <person name="Sunyaev S.R."/>
            <person name="Park T.J."/>
            <person name="Zhang G."/>
            <person name="Wang J."/>
            <person name="Gladyshev V.N."/>
        </authorList>
    </citation>
    <scope>NUCLEOTIDE SEQUENCE [LARGE SCALE GENOMIC DNA]</scope>
</reference>
<dbReference type="EMBL" id="JH167176">
    <property type="protein sequence ID" value="EHB01180.1"/>
    <property type="molecule type" value="Genomic_DNA"/>
</dbReference>
<dbReference type="Proteomes" id="UP000006813">
    <property type="component" value="Unassembled WGS sequence"/>
</dbReference>
<accession>G5AVW9</accession>
<dbReference type="AlphaFoldDB" id="G5AVW9"/>
<dbReference type="InParanoid" id="G5AVW9"/>
<evidence type="ECO:0000313" key="1">
    <source>
        <dbReference type="EMBL" id="EHB01180.1"/>
    </source>
</evidence>